<dbReference type="Proteomes" id="UP000304953">
    <property type="component" value="Unassembled WGS sequence"/>
</dbReference>
<evidence type="ECO:0000313" key="1">
    <source>
        <dbReference type="EMBL" id="TGY96402.1"/>
    </source>
</evidence>
<comment type="caution">
    <text evidence="1">The sequence shown here is derived from an EMBL/GenBank/DDBJ whole genome shotgun (WGS) entry which is preliminary data.</text>
</comment>
<reference evidence="1" key="1">
    <citation type="submission" date="2019-04" db="EMBL/GenBank/DDBJ databases">
        <title>Microbes associate with the intestines of laboratory mice.</title>
        <authorList>
            <person name="Navarre W."/>
            <person name="Wong E."/>
            <person name="Huang K."/>
            <person name="Tropini C."/>
            <person name="Ng K."/>
            <person name="Yu B."/>
        </authorList>
    </citation>
    <scope>NUCLEOTIDE SEQUENCE</scope>
    <source>
        <strain evidence="1">NM01_1-7b</strain>
    </source>
</reference>
<proteinExistence type="predicted"/>
<keyword evidence="2" id="KW-1185">Reference proteome</keyword>
<accession>A0AC61RWV9</accession>
<name>A0AC61RWV9_9FIRM</name>
<evidence type="ECO:0000313" key="2">
    <source>
        <dbReference type="Proteomes" id="UP000304953"/>
    </source>
</evidence>
<sequence>MGTQENDKKVLIYFYYLAITRQKEASDTSTYDIAQITNVFSKMLEYTLKKSLKDRRQELTFAEKVVWLDSFEDMGNGDYNITFKSAKYNHVRNEINTETMEPLGTRKQWRDGDEEKTHLCIRLAQGQQRYLAVHESNYYGITINCIINYLNECFKRFNEETEEQYHYEVSYEIMPGDDFLTSLKEAKTISALTLTVYKDSLPNEFMLFAGRTSDIADDVEIRIKTPKKGGKFPDNLIKAYYEAMQGDGRIKRIKASGSKKHGSFEASTDLIKMKNFISVGRLSTTDEVDSYDFFKKAQEFIETNRR</sequence>
<dbReference type="EMBL" id="SRYA01000017">
    <property type="protein sequence ID" value="TGY96402.1"/>
    <property type="molecule type" value="Genomic_DNA"/>
</dbReference>
<gene>
    <name evidence="1" type="ORF">E5329_10285</name>
</gene>
<protein>
    <submittedName>
        <fullName evidence="1">Uncharacterized protein</fullName>
    </submittedName>
</protein>
<organism evidence="1 2">
    <name type="scientific">Petralouisia muris</name>
    <dbReference type="NCBI Taxonomy" id="3032872"/>
    <lineage>
        <taxon>Bacteria</taxon>
        <taxon>Bacillati</taxon>
        <taxon>Bacillota</taxon>
        <taxon>Clostridia</taxon>
        <taxon>Lachnospirales</taxon>
        <taxon>Lachnospiraceae</taxon>
        <taxon>Petralouisia</taxon>
    </lineage>
</organism>